<dbReference type="EMBL" id="GBXM01052419">
    <property type="protein sequence ID" value="JAH56158.1"/>
    <property type="molecule type" value="Transcribed_RNA"/>
</dbReference>
<organism evidence="2">
    <name type="scientific">Anguilla anguilla</name>
    <name type="common">European freshwater eel</name>
    <name type="synonym">Muraena anguilla</name>
    <dbReference type="NCBI Taxonomy" id="7936"/>
    <lineage>
        <taxon>Eukaryota</taxon>
        <taxon>Metazoa</taxon>
        <taxon>Chordata</taxon>
        <taxon>Craniata</taxon>
        <taxon>Vertebrata</taxon>
        <taxon>Euteleostomi</taxon>
        <taxon>Actinopterygii</taxon>
        <taxon>Neopterygii</taxon>
        <taxon>Teleostei</taxon>
        <taxon>Anguilliformes</taxon>
        <taxon>Anguillidae</taxon>
        <taxon>Anguilla</taxon>
    </lineage>
</organism>
<reference evidence="2" key="2">
    <citation type="journal article" date="2015" name="Fish Shellfish Immunol.">
        <title>Early steps in the European eel (Anguilla anguilla)-Vibrio vulnificus interaction in the gills: Role of the RtxA13 toxin.</title>
        <authorList>
            <person name="Callol A."/>
            <person name="Pajuelo D."/>
            <person name="Ebbesson L."/>
            <person name="Teles M."/>
            <person name="MacKenzie S."/>
            <person name="Amaro C."/>
        </authorList>
    </citation>
    <scope>NUCLEOTIDE SEQUENCE</scope>
</reference>
<sequence length="52" mass="5344">MPALSSAHVIGGPAPITHADHPGEPQSSFSCGTHFTADTLQDLLGSAPHRPQ</sequence>
<evidence type="ECO:0000313" key="2">
    <source>
        <dbReference type="EMBL" id="JAH56158.1"/>
    </source>
</evidence>
<feature type="region of interest" description="Disordered" evidence="1">
    <location>
        <begin position="1"/>
        <end position="34"/>
    </location>
</feature>
<protein>
    <submittedName>
        <fullName evidence="2">Uncharacterized protein</fullName>
    </submittedName>
</protein>
<feature type="compositionally biased region" description="Polar residues" evidence="1">
    <location>
        <begin position="25"/>
        <end position="34"/>
    </location>
</feature>
<evidence type="ECO:0000256" key="1">
    <source>
        <dbReference type="SAM" id="MobiDB-lite"/>
    </source>
</evidence>
<proteinExistence type="predicted"/>
<accession>A0A0E9TTT8</accession>
<dbReference type="AlphaFoldDB" id="A0A0E9TTT8"/>
<name>A0A0E9TTT8_ANGAN</name>
<reference evidence="2" key="1">
    <citation type="submission" date="2014-11" db="EMBL/GenBank/DDBJ databases">
        <authorList>
            <person name="Amaro Gonzalez C."/>
        </authorList>
    </citation>
    <scope>NUCLEOTIDE SEQUENCE</scope>
</reference>